<dbReference type="RefSeq" id="WP_132548712.1">
    <property type="nucleotide sequence ID" value="NZ_SMAA01000006.1"/>
</dbReference>
<dbReference type="OrthoDB" id="1624575at2"/>
<evidence type="ECO:0000313" key="1">
    <source>
        <dbReference type="EMBL" id="TCS79663.1"/>
    </source>
</evidence>
<reference evidence="1 2" key="1">
    <citation type="submission" date="2019-03" db="EMBL/GenBank/DDBJ databases">
        <title>Genomic Encyclopedia of Type Strains, Phase IV (KMG-IV): sequencing the most valuable type-strain genomes for metagenomic binning, comparative biology and taxonomic classification.</title>
        <authorList>
            <person name="Goeker M."/>
        </authorList>
    </citation>
    <scope>NUCLEOTIDE SEQUENCE [LARGE SCALE GENOMIC DNA]</scope>
    <source>
        <strain evidence="1 2">DSM 20467</strain>
    </source>
</reference>
<dbReference type="EMBL" id="SMAA01000006">
    <property type="protein sequence ID" value="TCS79663.1"/>
    <property type="molecule type" value="Genomic_DNA"/>
</dbReference>
<accession>A0A4R3K9U9</accession>
<gene>
    <name evidence="1" type="ORF">EDC37_10679</name>
</gene>
<protein>
    <submittedName>
        <fullName evidence="1">Uncharacterized protein DUF1292</fullName>
    </submittedName>
</protein>
<evidence type="ECO:0000313" key="2">
    <source>
        <dbReference type="Proteomes" id="UP000295188"/>
    </source>
</evidence>
<comment type="caution">
    <text evidence="1">The sequence shown here is derived from an EMBL/GenBank/DDBJ whole genome shotgun (WGS) entry which is preliminary data.</text>
</comment>
<sequence length="107" mass="12585">MSDNYKEPTIEFDEDNIIEMIDEDGETHYFYEEMQFEADGNRYAILSFFNTDEKNPTNEEDVLNENETTLAKIVKGEDGEDEYLTPTDEEFTTAVEAYEKFDESDFE</sequence>
<dbReference type="InterPro" id="IPR009711">
    <property type="entry name" value="UPF0473"/>
</dbReference>
<name>A0A4R3K9U9_9FIRM</name>
<organism evidence="1 2">
    <name type="scientific">Pectinatus cerevisiiphilus</name>
    <dbReference type="NCBI Taxonomy" id="86956"/>
    <lineage>
        <taxon>Bacteria</taxon>
        <taxon>Bacillati</taxon>
        <taxon>Bacillota</taxon>
        <taxon>Negativicutes</taxon>
        <taxon>Selenomonadales</taxon>
        <taxon>Selenomonadaceae</taxon>
        <taxon>Pectinatus</taxon>
    </lineage>
</organism>
<proteinExistence type="predicted"/>
<dbReference type="Pfam" id="PF06949">
    <property type="entry name" value="DUF1292"/>
    <property type="match status" value="1"/>
</dbReference>
<dbReference type="Proteomes" id="UP000295188">
    <property type="component" value="Unassembled WGS sequence"/>
</dbReference>
<dbReference type="AlphaFoldDB" id="A0A4R3K9U9"/>
<keyword evidence="2" id="KW-1185">Reference proteome</keyword>